<dbReference type="Gene3D" id="1.10.30.10">
    <property type="entry name" value="High mobility group box domain"/>
    <property type="match status" value="1"/>
</dbReference>
<keyword evidence="1 3" id="KW-0238">DNA-binding</keyword>
<protein>
    <submittedName>
        <fullName evidence="6">MAT1-2-1</fullName>
    </submittedName>
</protein>
<feature type="domain" description="HMG box" evidence="5">
    <location>
        <begin position="209"/>
        <end position="277"/>
    </location>
</feature>
<dbReference type="InterPro" id="IPR050140">
    <property type="entry name" value="SRY-related_HMG-box_TF-like"/>
</dbReference>
<sequence length="345" mass="37611">MAATATPIKFIVHSPAIMTNDEFNKFYAMAQDQITSSNLTAALDASSWFALSQKQQNEFYCRYSDAIGRVAILIVDKHLNRNQMFIGPKDDFEGYESAIQSMNEDTFNNFLDTIRPLAGDGSVPLHPRPQHGPAVTPLHQGGQQAQVNGPPRYMNQLDTLIPLALMGQAINAQGGTAGQGPATAGNLPGTTPITVTQTVTTPHAQPTKTGRPPNSWILFRADNHDKVKAANPGLDNNAISGLISQMWCDASAGVRDNYAKMANLAREIHRAKNPAYKYKPRKSSEIKRRHARGTARADFMSSAELETSFTESDAVFTNVNGEPNQIENSTSLLGAGFDATYWTSR</sequence>
<evidence type="ECO:0000256" key="3">
    <source>
        <dbReference type="PROSITE-ProRule" id="PRU00267"/>
    </source>
</evidence>
<name>D9J2E7_9HELO</name>
<keyword evidence="2" id="KW-0804">Transcription</keyword>
<dbReference type="GO" id="GO:0000978">
    <property type="term" value="F:RNA polymerase II cis-regulatory region sequence-specific DNA binding"/>
    <property type="evidence" value="ECO:0007669"/>
    <property type="project" value="TreeGrafter"/>
</dbReference>
<dbReference type="InterPro" id="IPR036910">
    <property type="entry name" value="HMG_box_dom_sf"/>
</dbReference>
<dbReference type="SMART" id="SM00398">
    <property type="entry name" value="HMG"/>
    <property type="match status" value="1"/>
</dbReference>
<reference evidence="6" key="1">
    <citation type="journal article" date="2010" name="Fungal Genet. Biol.">
        <title>Characterization of the mating type (MAT) locus in the Phialocephala fortinii s.l. -Acephala applanata species complex.</title>
        <authorList>
            <person name="Zaffarano P.L."/>
            <person name="Duo A."/>
            <person name="Grunig C.R."/>
        </authorList>
    </citation>
    <scope>NUCLEOTIDE SEQUENCE</scope>
    <source>
        <strain evidence="6">K93_240</strain>
    </source>
</reference>
<dbReference type="AlphaFoldDB" id="D9J2E7"/>
<dbReference type="Pfam" id="PF00505">
    <property type="entry name" value="HMG_box"/>
    <property type="match status" value="1"/>
</dbReference>
<dbReference type="GO" id="GO:0005634">
    <property type="term" value="C:nucleus"/>
    <property type="evidence" value="ECO:0007669"/>
    <property type="project" value="UniProtKB-UniRule"/>
</dbReference>
<proteinExistence type="predicted"/>
<evidence type="ECO:0000259" key="5">
    <source>
        <dbReference type="PROSITE" id="PS50118"/>
    </source>
</evidence>
<evidence type="ECO:0000256" key="4">
    <source>
        <dbReference type="SAM" id="MobiDB-lite"/>
    </source>
</evidence>
<dbReference type="PROSITE" id="PS50118">
    <property type="entry name" value="HMG_BOX_2"/>
    <property type="match status" value="1"/>
</dbReference>
<dbReference type="SUPFAM" id="SSF47095">
    <property type="entry name" value="HMG-box"/>
    <property type="match status" value="1"/>
</dbReference>
<evidence type="ECO:0000313" key="6">
    <source>
        <dbReference type="EMBL" id="ADJ38500.1"/>
    </source>
</evidence>
<dbReference type="GO" id="GO:0001228">
    <property type="term" value="F:DNA-binding transcription activator activity, RNA polymerase II-specific"/>
    <property type="evidence" value="ECO:0007669"/>
    <property type="project" value="TreeGrafter"/>
</dbReference>
<feature type="DNA-binding region" description="HMG box" evidence="3">
    <location>
        <begin position="209"/>
        <end position="277"/>
    </location>
</feature>
<gene>
    <name evidence="6" type="primary">MAT1-2-1</name>
</gene>
<evidence type="ECO:0000256" key="2">
    <source>
        <dbReference type="ARBA" id="ARBA00023163"/>
    </source>
</evidence>
<keyword evidence="3" id="KW-0539">Nucleus</keyword>
<dbReference type="PANTHER" id="PTHR10270:SF161">
    <property type="entry name" value="SEX-DETERMINING REGION Y PROTEIN"/>
    <property type="match status" value="1"/>
</dbReference>
<accession>D9J2E7</accession>
<evidence type="ECO:0000256" key="1">
    <source>
        <dbReference type="ARBA" id="ARBA00023125"/>
    </source>
</evidence>
<dbReference type="InterPro" id="IPR009071">
    <property type="entry name" value="HMG_box_dom"/>
</dbReference>
<dbReference type="GO" id="GO:0030154">
    <property type="term" value="P:cell differentiation"/>
    <property type="evidence" value="ECO:0007669"/>
    <property type="project" value="TreeGrafter"/>
</dbReference>
<dbReference type="EMBL" id="HM347318">
    <property type="protein sequence ID" value="ADJ38500.1"/>
    <property type="molecule type" value="Genomic_DNA"/>
</dbReference>
<dbReference type="CDD" id="cd01389">
    <property type="entry name" value="HMG-box_ROX1-like"/>
    <property type="match status" value="1"/>
</dbReference>
<dbReference type="PANTHER" id="PTHR10270">
    <property type="entry name" value="SOX TRANSCRIPTION FACTOR"/>
    <property type="match status" value="1"/>
</dbReference>
<feature type="region of interest" description="Disordered" evidence="4">
    <location>
        <begin position="125"/>
        <end position="149"/>
    </location>
</feature>
<organism evidence="6">
    <name type="scientific">Acephala applanata</name>
    <dbReference type="NCBI Taxonomy" id="327282"/>
    <lineage>
        <taxon>Eukaryota</taxon>
        <taxon>Fungi</taxon>
        <taxon>Dikarya</taxon>
        <taxon>Ascomycota</taxon>
        <taxon>Pezizomycotina</taxon>
        <taxon>Leotiomycetes</taxon>
        <taxon>Helotiales</taxon>
        <taxon>Mollisiaceae</taxon>
        <taxon>Acephala</taxon>
    </lineage>
</organism>